<dbReference type="Pfam" id="PF23321">
    <property type="entry name" value="R1_ABCA1"/>
    <property type="match status" value="1"/>
</dbReference>
<keyword evidence="3" id="KW-0472">Membrane</keyword>
<reference evidence="5" key="1">
    <citation type="submission" date="2021-04" db="EMBL/GenBank/DDBJ databases">
        <authorList>
            <person name="Tunstrom K."/>
        </authorList>
    </citation>
    <scope>NUCLEOTIDE SEQUENCE</scope>
</reference>
<keyword evidence="6" id="KW-1185">Reference proteome</keyword>
<keyword evidence="2" id="KW-0677">Repeat</keyword>
<protein>
    <submittedName>
        <fullName evidence="5">(apollo) hypothetical protein</fullName>
    </submittedName>
</protein>
<dbReference type="GO" id="GO:0016020">
    <property type="term" value="C:membrane"/>
    <property type="evidence" value="ECO:0007669"/>
    <property type="project" value="InterPro"/>
</dbReference>
<organism evidence="5 6">
    <name type="scientific">Parnassius apollo</name>
    <name type="common">Apollo butterfly</name>
    <name type="synonym">Papilio apollo</name>
    <dbReference type="NCBI Taxonomy" id="110799"/>
    <lineage>
        <taxon>Eukaryota</taxon>
        <taxon>Metazoa</taxon>
        <taxon>Ecdysozoa</taxon>
        <taxon>Arthropoda</taxon>
        <taxon>Hexapoda</taxon>
        <taxon>Insecta</taxon>
        <taxon>Pterygota</taxon>
        <taxon>Neoptera</taxon>
        <taxon>Endopterygota</taxon>
        <taxon>Lepidoptera</taxon>
        <taxon>Glossata</taxon>
        <taxon>Ditrysia</taxon>
        <taxon>Papilionoidea</taxon>
        <taxon>Papilionidae</taxon>
        <taxon>Parnassiinae</taxon>
        <taxon>Parnassini</taxon>
        <taxon>Parnassius</taxon>
        <taxon>Parnassius</taxon>
    </lineage>
</organism>
<evidence type="ECO:0000313" key="6">
    <source>
        <dbReference type="Proteomes" id="UP000691718"/>
    </source>
</evidence>
<dbReference type="EMBL" id="CAJQZP010000714">
    <property type="protein sequence ID" value="CAG4980741.1"/>
    <property type="molecule type" value="Genomic_DNA"/>
</dbReference>
<dbReference type="CDD" id="cd03263">
    <property type="entry name" value="ABC_subfamily_A"/>
    <property type="match status" value="1"/>
</dbReference>
<proteinExistence type="predicted"/>
<dbReference type="OrthoDB" id="10255969at2759"/>
<keyword evidence="3" id="KW-0812">Transmembrane</keyword>
<dbReference type="SMART" id="SM00382">
    <property type="entry name" value="AAA"/>
    <property type="match status" value="1"/>
</dbReference>
<evidence type="ECO:0000256" key="2">
    <source>
        <dbReference type="ARBA" id="ARBA00022737"/>
    </source>
</evidence>
<dbReference type="PANTHER" id="PTHR19229">
    <property type="entry name" value="ATP-BINDING CASSETTE TRANSPORTER SUBFAMILY A ABCA"/>
    <property type="match status" value="1"/>
</dbReference>
<dbReference type="GO" id="GO:0005319">
    <property type="term" value="F:lipid transporter activity"/>
    <property type="evidence" value="ECO:0007669"/>
    <property type="project" value="TreeGrafter"/>
</dbReference>
<name>A0A8S3WU63_PARAO</name>
<keyword evidence="3" id="KW-1133">Transmembrane helix</keyword>
<evidence type="ECO:0000256" key="3">
    <source>
        <dbReference type="SAM" id="Phobius"/>
    </source>
</evidence>
<dbReference type="PROSITE" id="PS50893">
    <property type="entry name" value="ABC_TRANSPORTER_2"/>
    <property type="match status" value="1"/>
</dbReference>
<dbReference type="GO" id="GO:0140359">
    <property type="term" value="F:ABC-type transporter activity"/>
    <property type="evidence" value="ECO:0007669"/>
    <property type="project" value="InterPro"/>
</dbReference>
<dbReference type="InterPro" id="IPR026082">
    <property type="entry name" value="ABCA"/>
</dbReference>
<dbReference type="AlphaFoldDB" id="A0A8S3WU63"/>
<dbReference type="InterPro" id="IPR003593">
    <property type="entry name" value="AAA+_ATPase"/>
</dbReference>
<gene>
    <name evidence="5" type="ORF">PAPOLLO_LOCUS10116</name>
</gene>
<evidence type="ECO:0000313" key="5">
    <source>
        <dbReference type="EMBL" id="CAG4980741.1"/>
    </source>
</evidence>
<evidence type="ECO:0000256" key="1">
    <source>
        <dbReference type="ARBA" id="ARBA00022448"/>
    </source>
</evidence>
<dbReference type="GO" id="GO:0016887">
    <property type="term" value="F:ATP hydrolysis activity"/>
    <property type="evidence" value="ECO:0007669"/>
    <property type="project" value="InterPro"/>
</dbReference>
<dbReference type="GO" id="GO:0005524">
    <property type="term" value="F:ATP binding"/>
    <property type="evidence" value="ECO:0007669"/>
    <property type="project" value="InterPro"/>
</dbReference>
<dbReference type="InterPro" id="IPR003439">
    <property type="entry name" value="ABC_transporter-like_ATP-bd"/>
</dbReference>
<comment type="caution">
    <text evidence="5">The sequence shown here is derived from an EMBL/GenBank/DDBJ whole genome shotgun (WGS) entry which is preliminary data.</text>
</comment>
<keyword evidence="1" id="KW-0813">Transport</keyword>
<evidence type="ECO:0000259" key="4">
    <source>
        <dbReference type="PROSITE" id="PS50893"/>
    </source>
</evidence>
<dbReference type="Pfam" id="PF00005">
    <property type="entry name" value="ABC_tran"/>
    <property type="match status" value="1"/>
</dbReference>
<dbReference type="Proteomes" id="UP000691718">
    <property type="component" value="Unassembled WGS sequence"/>
</dbReference>
<dbReference type="PANTHER" id="PTHR19229:SF36">
    <property type="entry name" value="ATP-BINDING CASSETTE SUB-FAMILY A MEMBER 2"/>
    <property type="match status" value="1"/>
</dbReference>
<dbReference type="InterPro" id="IPR056264">
    <property type="entry name" value="R2_ABCA1-4-like"/>
</dbReference>
<accession>A0A8S3WU63</accession>
<feature type="transmembrane region" description="Helical" evidence="3">
    <location>
        <begin position="29"/>
        <end position="46"/>
    </location>
</feature>
<feature type="domain" description="ABC transporter" evidence="4">
    <location>
        <begin position="108"/>
        <end position="338"/>
    </location>
</feature>
<sequence length="419" mass="47560">MRGVTFNTWSETQYAMKYKLKMGSVKTSFAMQLIQIFLFLILSWVLKKLRPGKYGVELPWNFLFQNKYWTSSAYITKSNIYSKKSNDPSYKKYFVDSLEDLEVAVTVINVQKIFKIARTNIIDLDKVSLNFYKNEITVLIGHNGAGKTTLLSIIAGMLKQSSGNVYVEGFDTVLQQANLKRRIGLCPQHNIFINDFTVQEHLMFFSMINGKNFEKAKKSSQKLMNQLNLFSKASWITSKLPEAMLRRLQIGCALCGNASVLLLDEPTSGLDVESRREIWDILLILRGKRTVIMTTQLLEEADILGDRIIALHAGKLRCNASPSQLKNAFGVGYRVPITTVHRPDVTKITATIRKIAPAAILKDKTLRTLVYYIPRDADMAGIFNTLEYNRTSLDIESMGFGSTSLEEVFMEYALNISFN</sequence>